<evidence type="ECO:0000313" key="14">
    <source>
        <dbReference type="EMBL" id="MFC0679917.1"/>
    </source>
</evidence>
<evidence type="ECO:0000256" key="9">
    <source>
        <dbReference type="RuleBase" id="RU003691"/>
    </source>
</evidence>
<dbReference type="Pfam" id="PF07992">
    <property type="entry name" value="Pyr_redox_2"/>
    <property type="match status" value="1"/>
</dbReference>
<dbReference type="InterPro" id="IPR036188">
    <property type="entry name" value="FAD/NAD-bd_sf"/>
</dbReference>
<organism evidence="14 15">
    <name type="scientific">Lysobacter korlensis</name>
    <dbReference type="NCBI Taxonomy" id="553636"/>
    <lineage>
        <taxon>Bacteria</taxon>
        <taxon>Pseudomonadati</taxon>
        <taxon>Pseudomonadota</taxon>
        <taxon>Gammaproteobacteria</taxon>
        <taxon>Lysobacterales</taxon>
        <taxon>Lysobacteraceae</taxon>
        <taxon>Lysobacter</taxon>
    </lineage>
</organism>
<keyword evidence="3 9" id="KW-0285">Flavoprotein</keyword>
<dbReference type="PROSITE" id="PS00076">
    <property type="entry name" value="PYRIDINE_REDOX_1"/>
    <property type="match status" value="1"/>
</dbReference>
<dbReference type="PANTHER" id="PTHR43014">
    <property type="entry name" value="MERCURIC REDUCTASE"/>
    <property type="match status" value="1"/>
</dbReference>
<evidence type="ECO:0000256" key="5">
    <source>
        <dbReference type="ARBA" id="ARBA00022857"/>
    </source>
</evidence>
<dbReference type="InterPro" id="IPR004099">
    <property type="entry name" value="Pyr_nucl-diS_OxRdtase_dimer"/>
</dbReference>
<keyword evidence="10" id="KW-1133">Transmembrane helix</keyword>
<accession>A0ABV6RU14</accession>
<feature type="domain" description="Pyridine nucleotide-disulphide oxidoreductase dimerisation" evidence="11">
    <location>
        <begin position="581"/>
        <end position="689"/>
    </location>
</feature>
<keyword evidence="6 9" id="KW-0560">Oxidoreductase</keyword>
<dbReference type="EMBL" id="JBHLTG010000004">
    <property type="protein sequence ID" value="MFC0679917.1"/>
    <property type="molecule type" value="Genomic_DNA"/>
</dbReference>
<evidence type="ECO:0000313" key="15">
    <source>
        <dbReference type="Proteomes" id="UP001589896"/>
    </source>
</evidence>
<feature type="domain" description="VTT" evidence="13">
    <location>
        <begin position="73"/>
        <end position="186"/>
    </location>
</feature>
<dbReference type="InterPro" id="IPR023753">
    <property type="entry name" value="FAD/NAD-binding_dom"/>
</dbReference>
<dbReference type="Pfam" id="PF02852">
    <property type="entry name" value="Pyr_redox_dim"/>
    <property type="match status" value="1"/>
</dbReference>
<comment type="cofactor">
    <cofactor evidence="1">
        <name>FAD</name>
        <dbReference type="ChEBI" id="CHEBI:57692"/>
    </cofactor>
</comment>
<evidence type="ECO:0000256" key="3">
    <source>
        <dbReference type="ARBA" id="ARBA00022630"/>
    </source>
</evidence>
<evidence type="ECO:0000256" key="7">
    <source>
        <dbReference type="ARBA" id="ARBA00023157"/>
    </source>
</evidence>
<dbReference type="RefSeq" id="WP_386671117.1">
    <property type="nucleotide sequence ID" value="NZ_JBHLTG010000004.1"/>
</dbReference>
<dbReference type="Gene3D" id="3.50.50.60">
    <property type="entry name" value="FAD/NAD(P)-binding domain"/>
    <property type="match status" value="2"/>
</dbReference>
<keyword evidence="15" id="KW-1185">Reference proteome</keyword>
<dbReference type="PRINTS" id="PR00368">
    <property type="entry name" value="FADPNR"/>
</dbReference>
<dbReference type="SUPFAM" id="SSF55424">
    <property type="entry name" value="FAD/NAD-linked reductases, dimerisation (C-terminal) domain"/>
    <property type="match status" value="1"/>
</dbReference>
<comment type="similarity">
    <text evidence="2 9">Belongs to the class-I pyridine nucleotide-disulfide oxidoreductase family.</text>
</comment>
<dbReference type="PANTHER" id="PTHR43014:SF2">
    <property type="entry name" value="MERCURIC REDUCTASE"/>
    <property type="match status" value="1"/>
</dbReference>
<dbReference type="InterPro" id="IPR032816">
    <property type="entry name" value="VTT_dom"/>
</dbReference>
<evidence type="ECO:0000256" key="2">
    <source>
        <dbReference type="ARBA" id="ARBA00007532"/>
    </source>
</evidence>
<evidence type="ECO:0000256" key="1">
    <source>
        <dbReference type="ARBA" id="ARBA00001974"/>
    </source>
</evidence>
<dbReference type="Gene3D" id="3.30.390.30">
    <property type="match status" value="1"/>
</dbReference>
<proteinExistence type="inferred from homology"/>
<dbReference type="InterPro" id="IPR016156">
    <property type="entry name" value="FAD/NAD-linked_Rdtase_dimer_sf"/>
</dbReference>
<evidence type="ECO:0000256" key="4">
    <source>
        <dbReference type="ARBA" id="ARBA00022827"/>
    </source>
</evidence>
<keyword evidence="5" id="KW-0521">NADP</keyword>
<evidence type="ECO:0000259" key="11">
    <source>
        <dbReference type="Pfam" id="PF02852"/>
    </source>
</evidence>
<dbReference type="SUPFAM" id="SSF51905">
    <property type="entry name" value="FAD/NAD(P)-binding domain"/>
    <property type="match status" value="1"/>
</dbReference>
<comment type="caution">
    <text evidence="14">The sequence shown here is derived from an EMBL/GenBank/DDBJ whole genome shotgun (WGS) entry which is preliminary data.</text>
</comment>
<dbReference type="InterPro" id="IPR012999">
    <property type="entry name" value="Pyr_OxRdtase_I_AS"/>
</dbReference>
<sequence>MSKAAARWAIVAVIVLAVLAAWHGGLLAELDLGALKARQQALQEAVAARPLASAAAFFALYVAVTAISLPGAAIMTLAAGALFGLLEGTLLVSFASSIGATLAFLASRFVLRDSIRARYRERLQGFDRGIERDGAYYLFTLRLVPVVPFFLVNLLAGLTALRAGTFYLVSQVGMLPGTIAYVYAGTQLARIESPADVLSPGLLAAFAVLGLLPLVMRWLVRLWNARRIYRGHRRPQGFDYNLIVIGAGSAGLVSAYIAASARAKVALIERDRMGGDCLNTGCVPSKTLLHAARQVANARRAERDGLARVEVDVDFARTMERVQAAIARIEPHDSPERYRGLGVDVIAGDARVVSPWEVEVGGRRLSARSLVIATGARPRVPDLPGIDGIEVLTSENLWSLRTRPGRLVVLGGGPIGCELGQAFVRLGSAVTLVERGERLLAREDADAAAVVEASLRDDGIELLTGWNAVRIERGGDGQGGTLVCERGAEQRAVPFDRLLVALGRQANVSGFGLEELGVEVNENGTLAADAMLRTNYPNILVAGDVTGPYQFTHVASHQAWYAALNGLIAPFWRFKVDYRVIPWATFTDPELARVGLSEDEARERGIDVEVTRYALAGLDRAIAEDATAGFVKVLTEPGRDRILGATIVGAQAGELIASFVIAMKHKLGLRKLLGTIHIYPTMSEANKNAAGAWQRAHAPDRLLRLAARFFDWRR</sequence>
<protein>
    <submittedName>
        <fullName evidence="14">FAD-dependent oxidoreductase</fullName>
    </submittedName>
</protein>
<evidence type="ECO:0000259" key="13">
    <source>
        <dbReference type="Pfam" id="PF09335"/>
    </source>
</evidence>
<keyword evidence="4 9" id="KW-0274">FAD</keyword>
<keyword evidence="7" id="KW-1015">Disulfide bond</keyword>
<keyword evidence="10" id="KW-0472">Membrane</keyword>
<evidence type="ECO:0000256" key="10">
    <source>
        <dbReference type="SAM" id="Phobius"/>
    </source>
</evidence>
<reference evidence="14 15" key="1">
    <citation type="submission" date="2024-09" db="EMBL/GenBank/DDBJ databases">
        <authorList>
            <person name="Sun Q."/>
            <person name="Mori K."/>
        </authorList>
    </citation>
    <scope>NUCLEOTIDE SEQUENCE [LARGE SCALE GENOMIC DNA]</scope>
    <source>
        <strain evidence="14 15">KCTC 23076</strain>
    </source>
</reference>
<keyword evidence="10" id="KW-0812">Transmembrane</keyword>
<feature type="transmembrane region" description="Helical" evidence="10">
    <location>
        <begin position="197"/>
        <end position="220"/>
    </location>
</feature>
<keyword evidence="8 9" id="KW-0676">Redox-active center</keyword>
<feature type="transmembrane region" description="Helical" evidence="10">
    <location>
        <begin position="51"/>
        <end position="83"/>
    </location>
</feature>
<feature type="transmembrane region" description="Helical" evidence="10">
    <location>
        <begin position="240"/>
        <end position="259"/>
    </location>
</feature>
<dbReference type="Pfam" id="PF09335">
    <property type="entry name" value="VTT_dom"/>
    <property type="match status" value="1"/>
</dbReference>
<gene>
    <name evidence="14" type="ORF">ACFFGH_18930</name>
</gene>
<dbReference type="PRINTS" id="PR00411">
    <property type="entry name" value="PNDRDTASEI"/>
</dbReference>
<dbReference type="Proteomes" id="UP001589896">
    <property type="component" value="Unassembled WGS sequence"/>
</dbReference>
<evidence type="ECO:0000256" key="6">
    <source>
        <dbReference type="ARBA" id="ARBA00023002"/>
    </source>
</evidence>
<feature type="domain" description="FAD/NAD(P)-binding" evidence="12">
    <location>
        <begin position="240"/>
        <end position="559"/>
    </location>
</feature>
<evidence type="ECO:0000259" key="12">
    <source>
        <dbReference type="Pfam" id="PF07992"/>
    </source>
</evidence>
<name>A0ABV6RU14_9GAMM</name>
<feature type="transmembrane region" description="Helical" evidence="10">
    <location>
        <begin position="135"/>
        <end position="158"/>
    </location>
</feature>
<feature type="transmembrane region" description="Helical" evidence="10">
    <location>
        <begin position="90"/>
        <end position="111"/>
    </location>
</feature>
<evidence type="ECO:0000256" key="8">
    <source>
        <dbReference type="ARBA" id="ARBA00023284"/>
    </source>
</evidence>